<comment type="similarity">
    <text evidence="2 6">Belongs to the class-III pyridoxal-phosphate-dependent aminotransferase family.</text>
</comment>
<sequence>MSAPIANSTAHWRALDAAHHIHPFSDTKALNAEGARVITRAEGVHIFDSEGKSYIDGMSGLWCSAVGHGRGAIVDAIADQLRQLDYYNTFFKTTHPGVAELAAAIAQVAPPGFQRTFFTSGGSEAVDTVIRMVRHYWAAVGKPSKHIFIARRNAYHGSTMGGASLGGMKPMHAQGGLPIPGIIHVAQPYWWGEGGDMSPEDFGLWAAQEVARAIDAAGPENVAAFIGEPIQGAGGVIIPPATYWPEVQKICRERDVLLVSDEVICGFGRTGEWFGCQYMGVEPDLITFAKGVTSGTFPLGGVIVGDRVAEGLIGQGGEFHHGYTYSGHPGGCAAALATLKIMHEEDLVARVKSDIGPYLQSRWTALAEHPLVGEARMVGLIGALELTPDKARRARFAAEEGTVGLIARDISFREGLVMRAVRDSLILAPPFTLSEGEADDLVAIVGRVLDATWAEVRARGLVATSA</sequence>
<evidence type="ECO:0000313" key="8">
    <source>
        <dbReference type="Proteomes" id="UP000606044"/>
    </source>
</evidence>
<protein>
    <submittedName>
        <fullName evidence="7">Aspartate aminotransferase family protein</fullName>
    </submittedName>
</protein>
<dbReference type="PANTHER" id="PTHR43094:SF1">
    <property type="entry name" value="AMINOTRANSFERASE CLASS-III"/>
    <property type="match status" value="1"/>
</dbReference>
<evidence type="ECO:0000256" key="4">
    <source>
        <dbReference type="ARBA" id="ARBA00022679"/>
    </source>
</evidence>
<dbReference type="InterPro" id="IPR015422">
    <property type="entry name" value="PyrdxlP-dep_Trfase_small"/>
</dbReference>
<dbReference type="PANTHER" id="PTHR43094">
    <property type="entry name" value="AMINOTRANSFERASE"/>
    <property type="match status" value="1"/>
</dbReference>
<keyword evidence="4" id="KW-0808">Transferase</keyword>
<dbReference type="FunFam" id="3.40.640.10:FF:000014">
    <property type="entry name" value="Adenosylmethionine-8-amino-7-oxononanoate aminotransferase, probable"/>
    <property type="match status" value="1"/>
</dbReference>
<keyword evidence="8" id="KW-1185">Reference proteome</keyword>
<accession>A0A917F5A1</accession>
<dbReference type="Gene3D" id="3.40.640.10">
    <property type="entry name" value="Type I PLP-dependent aspartate aminotransferase-like (Major domain)"/>
    <property type="match status" value="1"/>
</dbReference>
<dbReference type="Pfam" id="PF00202">
    <property type="entry name" value="Aminotran_3"/>
    <property type="match status" value="1"/>
</dbReference>
<reference evidence="7" key="2">
    <citation type="submission" date="2020-09" db="EMBL/GenBank/DDBJ databases">
        <authorList>
            <person name="Sun Q."/>
            <person name="Sedlacek I."/>
        </authorList>
    </citation>
    <scope>NUCLEOTIDE SEQUENCE</scope>
    <source>
        <strain evidence="7">CCM 7897</strain>
    </source>
</reference>
<keyword evidence="3 7" id="KW-0032">Aminotransferase</keyword>
<dbReference type="InterPro" id="IPR049704">
    <property type="entry name" value="Aminotrans_3_PPA_site"/>
</dbReference>
<dbReference type="RefSeq" id="WP_188576162.1">
    <property type="nucleotide sequence ID" value="NZ_BMCT01000001.1"/>
</dbReference>
<keyword evidence="5 6" id="KW-0663">Pyridoxal phosphate</keyword>
<dbReference type="InterPro" id="IPR015421">
    <property type="entry name" value="PyrdxlP-dep_Trfase_major"/>
</dbReference>
<dbReference type="InterPro" id="IPR015424">
    <property type="entry name" value="PyrdxlP-dep_Trfase"/>
</dbReference>
<dbReference type="InterPro" id="IPR005814">
    <property type="entry name" value="Aminotrans_3"/>
</dbReference>
<dbReference type="PIRSF" id="PIRSF000521">
    <property type="entry name" value="Transaminase_4ab_Lys_Orn"/>
    <property type="match status" value="1"/>
</dbReference>
<dbReference type="EMBL" id="BMCT01000001">
    <property type="protein sequence ID" value="GGF53615.1"/>
    <property type="molecule type" value="Genomic_DNA"/>
</dbReference>
<gene>
    <name evidence="7" type="primary">spuC</name>
    <name evidence="7" type="ORF">GCM10007301_11340</name>
</gene>
<evidence type="ECO:0000256" key="3">
    <source>
        <dbReference type="ARBA" id="ARBA00022576"/>
    </source>
</evidence>
<evidence type="ECO:0000256" key="5">
    <source>
        <dbReference type="ARBA" id="ARBA00022898"/>
    </source>
</evidence>
<evidence type="ECO:0000256" key="6">
    <source>
        <dbReference type="RuleBase" id="RU003560"/>
    </source>
</evidence>
<dbReference type="NCBIfam" id="NF005682">
    <property type="entry name" value="PRK07480.1"/>
    <property type="match status" value="1"/>
</dbReference>
<evidence type="ECO:0000313" key="7">
    <source>
        <dbReference type="EMBL" id="GGF53615.1"/>
    </source>
</evidence>
<reference evidence="7" key="1">
    <citation type="journal article" date="2014" name="Int. J. Syst. Evol. Microbiol.">
        <title>Complete genome sequence of Corynebacterium casei LMG S-19264T (=DSM 44701T), isolated from a smear-ripened cheese.</title>
        <authorList>
            <consortium name="US DOE Joint Genome Institute (JGI-PGF)"/>
            <person name="Walter F."/>
            <person name="Albersmeier A."/>
            <person name="Kalinowski J."/>
            <person name="Ruckert C."/>
        </authorList>
    </citation>
    <scope>NUCLEOTIDE SEQUENCE</scope>
    <source>
        <strain evidence="7">CCM 7897</strain>
    </source>
</reference>
<dbReference type="GO" id="GO:0008483">
    <property type="term" value="F:transaminase activity"/>
    <property type="evidence" value="ECO:0007669"/>
    <property type="project" value="UniProtKB-KW"/>
</dbReference>
<dbReference type="CDD" id="cd00610">
    <property type="entry name" value="OAT_like"/>
    <property type="match status" value="1"/>
</dbReference>
<comment type="cofactor">
    <cofactor evidence="1">
        <name>pyridoxal 5'-phosphate</name>
        <dbReference type="ChEBI" id="CHEBI:597326"/>
    </cofactor>
</comment>
<evidence type="ECO:0000256" key="2">
    <source>
        <dbReference type="ARBA" id="ARBA00008954"/>
    </source>
</evidence>
<dbReference type="PROSITE" id="PS00600">
    <property type="entry name" value="AA_TRANSFER_CLASS_3"/>
    <property type="match status" value="1"/>
</dbReference>
<dbReference type="GO" id="GO:0030170">
    <property type="term" value="F:pyridoxal phosphate binding"/>
    <property type="evidence" value="ECO:0007669"/>
    <property type="project" value="InterPro"/>
</dbReference>
<dbReference type="AlphaFoldDB" id="A0A917F5A1"/>
<organism evidence="7 8">
    <name type="scientific">Azorhizobium oxalatiphilum</name>
    <dbReference type="NCBI Taxonomy" id="980631"/>
    <lineage>
        <taxon>Bacteria</taxon>
        <taxon>Pseudomonadati</taxon>
        <taxon>Pseudomonadota</taxon>
        <taxon>Alphaproteobacteria</taxon>
        <taxon>Hyphomicrobiales</taxon>
        <taxon>Xanthobacteraceae</taxon>
        <taxon>Azorhizobium</taxon>
    </lineage>
</organism>
<evidence type="ECO:0000256" key="1">
    <source>
        <dbReference type="ARBA" id="ARBA00001933"/>
    </source>
</evidence>
<name>A0A917F5A1_9HYPH</name>
<dbReference type="Proteomes" id="UP000606044">
    <property type="component" value="Unassembled WGS sequence"/>
</dbReference>
<dbReference type="Gene3D" id="3.90.1150.10">
    <property type="entry name" value="Aspartate Aminotransferase, domain 1"/>
    <property type="match status" value="1"/>
</dbReference>
<comment type="caution">
    <text evidence="7">The sequence shown here is derived from an EMBL/GenBank/DDBJ whole genome shotgun (WGS) entry which is preliminary data.</text>
</comment>
<proteinExistence type="inferred from homology"/>
<dbReference type="SUPFAM" id="SSF53383">
    <property type="entry name" value="PLP-dependent transferases"/>
    <property type="match status" value="1"/>
</dbReference>